<keyword evidence="8" id="KW-1133">Transmembrane helix</keyword>
<keyword evidence="3 7" id="KW-0963">Cytoplasm</keyword>
<keyword evidence="5 7" id="KW-0808">Transferase</keyword>
<evidence type="ECO:0000313" key="10">
    <source>
        <dbReference type="Proteomes" id="UP000295221"/>
    </source>
</evidence>
<dbReference type="InterPro" id="IPR029063">
    <property type="entry name" value="SAM-dependent_MTases_sf"/>
</dbReference>
<evidence type="ECO:0000313" key="9">
    <source>
        <dbReference type="EMBL" id="TCO09137.1"/>
    </source>
</evidence>
<comment type="function">
    <text evidence="7">Catalyzes the methyl esterification of L-isoaspartyl residues in peptides and proteins that result from spontaneous decomposition of normal L-aspartyl and L-asparaginyl residues. It plays a role in the repair and/or degradation of damaged proteins.</text>
</comment>
<dbReference type="PROSITE" id="PS01279">
    <property type="entry name" value="PCMT"/>
    <property type="match status" value="1"/>
</dbReference>
<evidence type="ECO:0000256" key="3">
    <source>
        <dbReference type="ARBA" id="ARBA00022490"/>
    </source>
</evidence>
<dbReference type="GO" id="GO:0005737">
    <property type="term" value="C:cytoplasm"/>
    <property type="evidence" value="ECO:0007669"/>
    <property type="project" value="UniProtKB-SubCell"/>
</dbReference>
<comment type="similarity">
    <text evidence="2 7">Belongs to the methyltransferase superfamily. L-isoaspartyl/D-aspartyl protein methyltransferase family.</text>
</comment>
<feature type="active site" evidence="7">
    <location>
        <position position="106"/>
    </location>
</feature>
<dbReference type="NCBIfam" id="NF001453">
    <property type="entry name" value="PRK00312.1"/>
    <property type="match status" value="1"/>
</dbReference>
<accession>A0A4R2GKP7</accession>
<evidence type="ECO:0000256" key="8">
    <source>
        <dbReference type="SAM" id="Phobius"/>
    </source>
</evidence>
<dbReference type="SUPFAM" id="SSF53335">
    <property type="entry name" value="S-adenosyl-L-methionine-dependent methyltransferases"/>
    <property type="match status" value="1"/>
</dbReference>
<evidence type="ECO:0000256" key="1">
    <source>
        <dbReference type="ARBA" id="ARBA00004496"/>
    </source>
</evidence>
<dbReference type="HAMAP" id="MF_00090">
    <property type="entry name" value="PIMT"/>
    <property type="match status" value="1"/>
</dbReference>
<evidence type="ECO:0000256" key="5">
    <source>
        <dbReference type="ARBA" id="ARBA00022679"/>
    </source>
</evidence>
<feature type="transmembrane region" description="Helical" evidence="8">
    <location>
        <begin position="21"/>
        <end position="38"/>
    </location>
</feature>
<dbReference type="Proteomes" id="UP000295221">
    <property type="component" value="Unassembled WGS sequence"/>
</dbReference>
<dbReference type="GO" id="GO:0032259">
    <property type="term" value="P:methylation"/>
    <property type="evidence" value="ECO:0007669"/>
    <property type="project" value="UniProtKB-KW"/>
</dbReference>
<keyword evidence="8" id="KW-0812">Transmembrane</keyword>
<reference evidence="9 10" key="1">
    <citation type="submission" date="2019-03" db="EMBL/GenBank/DDBJ databases">
        <title>Genomic Encyclopedia of Type Strains, Phase IV (KMG-IV): sequencing the most valuable type-strain genomes for metagenomic binning, comparative biology and taxonomic classification.</title>
        <authorList>
            <person name="Goeker M."/>
        </authorList>
    </citation>
    <scope>NUCLEOTIDE SEQUENCE [LARGE SCALE GENOMIC DNA]</scope>
    <source>
        <strain evidence="9 10">DSM 24179</strain>
    </source>
</reference>
<dbReference type="PANTHER" id="PTHR11579">
    <property type="entry name" value="PROTEIN-L-ISOASPARTATE O-METHYLTRANSFERASE"/>
    <property type="match status" value="1"/>
</dbReference>
<keyword evidence="4 7" id="KW-0489">Methyltransferase</keyword>
<dbReference type="RefSeq" id="WP_132432938.1">
    <property type="nucleotide sequence ID" value="NZ_SLWK01000003.1"/>
</dbReference>
<keyword evidence="6 7" id="KW-0949">S-adenosyl-L-methionine</keyword>
<comment type="catalytic activity">
    <reaction evidence="7">
        <text>[protein]-L-isoaspartate + S-adenosyl-L-methionine = [protein]-L-isoaspartate alpha-methyl ester + S-adenosyl-L-homocysteine</text>
        <dbReference type="Rhea" id="RHEA:12705"/>
        <dbReference type="Rhea" id="RHEA-COMP:12143"/>
        <dbReference type="Rhea" id="RHEA-COMP:12144"/>
        <dbReference type="ChEBI" id="CHEBI:57856"/>
        <dbReference type="ChEBI" id="CHEBI:59789"/>
        <dbReference type="ChEBI" id="CHEBI:90596"/>
        <dbReference type="ChEBI" id="CHEBI:90598"/>
        <dbReference type="EC" id="2.1.1.77"/>
    </reaction>
</comment>
<comment type="caution">
    <text evidence="9">The sequence shown here is derived from an EMBL/GenBank/DDBJ whole genome shotgun (WGS) entry which is preliminary data.</text>
</comment>
<dbReference type="Gene3D" id="3.40.50.150">
    <property type="entry name" value="Vaccinia Virus protein VP39"/>
    <property type="match status" value="1"/>
</dbReference>
<dbReference type="NCBIfam" id="TIGR00080">
    <property type="entry name" value="pimt"/>
    <property type="match status" value="1"/>
</dbReference>
<dbReference type="CDD" id="cd02440">
    <property type="entry name" value="AdoMet_MTases"/>
    <property type="match status" value="1"/>
</dbReference>
<evidence type="ECO:0000256" key="4">
    <source>
        <dbReference type="ARBA" id="ARBA00022603"/>
    </source>
</evidence>
<keyword evidence="8" id="KW-0472">Membrane</keyword>
<proteinExistence type="inferred from homology"/>
<evidence type="ECO:0000256" key="7">
    <source>
        <dbReference type="HAMAP-Rule" id="MF_00090"/>
    </source>
</evidence>
<dbReference type="GO" id="GO:0030091">
    <property type="term" value="P:protein repair"/>
    <property type="evidence" value="ECO:0007669"/>
    <property type="project" value="UniProtKB-UniRule"/>
</dbReference>
<dbReference type="InterPro" id="IPR000682">
    <property type="entry name" value="PCMT"/>
</dbReference>
<keyword evidence="10" id="KW-1185">Reference proteome</keyword>
<evidence type="ECO:0000256" key="6">
    <source>
        <dbReference type="ARBA" id="ARBA00022691"/>
    </source>
</evidence>
<dbReference type="OrthoDB" id="9810066at2"/>
<dbReference type="GO" id="GO:0004719">
    <property type="term" value="F:protein-L-isoaspartate (D-aspartate) O-methyltransferase activity"/>
    <property type="evidence" value="ECO:0007669"/>
    <property type="project" value="UniProtKB-UniRule"/>
</dbReference>
<sequence>MTKWFINFQSNTMKHPLLRPLAVTVPLVFIVIIALLFINNNNTMAQDWEALRERMVNEQLKSRDIRSKSVLEAMRQVPRHLFVPEHLQRFAYEDRPLPIGLEQTISQPYIVAFMTEQINPKPGMRVLEIGTGSGYQAAVLAELDCEVYTIELLPELAERAKRDLNNANYTNVNVKTGNGFLGWPEHAPFDAIVVTAAPEQIPPRLVEQLKDGGVMILPVGPVHSLQHLKIVTKKGEEISTRRLMPVRFVPMIDRD</sequence>
<gene>
    <name evidence="7" type="primary">pcm</name>
    <name evidence="9" type="ORF">EV194_10348</name>
</gene>
<dbReference type="Pfam" id="PF01135">
    <property type="entry name" value="PCMT"/>
    <property type="match status" value="1"/>
</dbReference>
<protein>
    <recommendedName>
        <fullName evidence="7">Protein-L-isoaspartate O-methyltransferase</fullName>
        <ecNumber evidence="7">2.1.1.77</ecNumber>
    </recommendedName>
    <alternativeName>
        <fullName evidence="7">L-isoaspartyl protein carboxyl methyltransferase</fullName>
    </alternativeName>
    <alternativeName>
        <fullName evidence="7">Protein L-isoaspartyl methyltransferase</fullName>
    </alternativeName>
    <alternativeName>
        <fullName evidence="7">Protein-beta-aspartate methyltransferase</fullName>
        <shortName evidence="7">PIMT</shortName>
    </alternativeName>
</protein>
<comment type="subcellular location">
    <subcellularLocation>
        <location evidence="1 7">Cytoplasm</location>
    </subcellularLocation>
</comment>
<dbReference type="AlphaFoldDB" id="A0A4R2GKP7"/>
<dbReference type="EMBL" id="SLWK01000003">
    <property type="protein sequence ID" value="TCO09137.1"/>
    <property type="molecule type" value="Genomic_DNA"/>
</dbReference>
<evidence type="ECO:0000256" key="2">
    <source>
        <dbReference type="ARBA" id="ARBA00005369"/>
    </source>
</evidence>
<dbReference type="FunFam" id="3.40.50.150:FF:000010">
    <property type="entry name" value="Protein-L-isoaspartate O-methyltransferase"/>
    <property type="match status" value="1"/>
</dbReference>
<dbReference type="EC" id="2.1.1.77" evidence="7"/>
<dbReference type="PANTHER" id="PTHR11579:SF0">
    <property type="entry name" value="PROTEIN-L-ISOASPARTATE(D-ASPARTATE) O-METHYLTRANSFERASE"/>
    <property type="match status" value="1"/>
</dbReference>
<name>A0A4R2GKP7_9BACT</name>
<organism evidence="9 10">
    <name type="scientific">Natronoflexus pectinivorans</name>
    <dbReference type="NCBI Taxonomy" id="682526"/>
    <lineage>
        <taxon>Bacteria</taxon>
        <taxon>Pseudomonadati</taxon>
        <taxon>Bacteroidota</taxon>
        <taxon>Bacteroidia</taxon>
        <taxon>Marinilabiliales</taxon>
        <taxon>Marinilabiliaceae</taxon>
        <taxon>Natronoflexus</taxon>
    </lineage>
</organism>